<sequence>MPIPAICPRASRSRSGSRCYEGRHRRQERLNLKRVSTNDEGVPAMSSENAIHIAIELSVSSWLVAVKTISGATKSRLHRLEGGDASEPDPKVFEQYQPVVIHPSLRRDGVNGDMDWYCPT</sequence>
<dbReference type="KEGG" id="gdi:GDI1556"/>
<evidence type="ECO:0000313" key="3">
    <source>
        <dbReference type="Proteomes" id="UP000001176"/>
    </source>
</evidence>
<keyword evidence="3" id="KW-1185">Reference proteome</keyword>
<evidence type="ECO:0000313" key="2">
    <source>
        <dbReference type="EMBL" id="CAP55499.1"/>
    </source>
</evidence>
<gene>
    <name evidence="2" type="ordered locus">GDI1556</name>
</gene>
<accession>A9HGH1</accession>
<evidence type="ECO:0000256" key="1">
    <source>
        <dbReference type="SAM" id="MobiDB-lite"/>
    </source>
</evidence>
<feature type="region of interest" description="Disordered" evidence="1">
    <location>
        <begin position="1"/>
        <end position="24"/>
    </location>
</feature>
<organism evidence="2 3">
    <name type="scientific">Gluconacetobacter diazotrophicus (strain ATCC 49037 / DSM 5601 / CCUG 37298 / CIP 103539 / LMG 7603 / PAl5)</name>
    <dbReference type="NCBI Taxonomy" id="272568"/>
    <lineage>
        <taxon>Bacteria</taxon>
        <taxon>Pseudomonadati</taxon>
        <taxon>Pseudomonadota</taxon>
        <taxon>Alphaproteobacteria</taxon>
        <taxon>Acetobacterales</taxon>
        <taxon>Acetobacteraceae</taxon>
        <taxon>Gluconacetobacter</taxon>
    </lineage>
</organism>
<dbReference type="EMBL" id="AM889285">
    <property type="protein sequence ID" value="CAP55499.1"/>
    <property type="molecule type" value="Genomic_DNA"/>
</dbReference>
<name>A9HGH1_GLUDA</name>
<reference evidence="2 3" key="1">
    <citation type="journal article" date="2009" name="BMC Genomics">
        <title>Complete genome sequence of the sugarcane nitrogen-fixing endophyte Gluconacetobacter diazotrophicus Pal5.</title>
        <authorList>
            <person name="Bertalan M."/>
            <person name="Albano R."/>
            <person name="Padua V."/>
            <person name="Rouws L."/>
            <person name="Rojas C."/>
            <person name="Hemerly A."/>
            <person name="Teixeira K."/>
            <person name="Schwab S."/>
            <person name="Araujo J."/>
            <person name="Oliveira A."/>
            <person name="Franca L."/>
            <person name="Magalhaes V."/>
            <person name="Alqueres S."/>
            <person name="Cardoso A."/>
            <person name="Almeida W."/>
            <person name="Loureiro M.M."/>
            <person name="Nogueira E."/>
            <person name="Cidade D."/>
            <person name="Oliveira D."/>
            <person name="Simao T."/>
            <person name="Macedo J."/>
            <person name="Valadao A."/>
            <person name="Dreschsel M."/>
            <person name="Freitas F."/>
            <person name="Vidal M."/>
            <person name="Guedes H."/>
            <person name="Rodrigues E."/>
            <person name="Meneses C."/>
            <person name="Brioso P."/>
            <person name="Pozzer L."/>
            <person name="Figueiredo D."/>
            <person name="Montano H."/>
            <person name="Junior J."/>
            <person name="Filho G."/>
            <person name="Flores V."/>
            <person name="Ferreira B."/>
            <person name="Branco A."/>
            <person name="Gonzalez P."/>
            <person name="Guillobel H."/>
            <person name="Lemos M."/>
            <person name="Seibel L."/>
            <person name="Macedo J."/>
            <person name="Alves-Ferreira M."/>
            <person name="Sachetto-Martins G."/>
            <person name="Coelho A."/>
            <person name="Santos E."/>
            <person name="Amaral G."/>
            <person name="Neves A."/>
            <person name="Pacheco A.B."/>
            <person name="Carvalho D."/>
            <person name="Lery L."/>
            <person name="Bisch P."/>
            <person name="Rossle S.C."/>
            <person name="Urmenyi T."/>
            <person name="Kruger W.V."/>
            <person name="Martins O."/>
            <person name="Baldani J.I."/>
            <person name="Ferreira P.C."/>
        </authorList>
    </citation>
    <scope>NUCLEOTIDE SEQUENCE [LARGE SCALE GENOMIC DNA]</scope>
    <source>
        <strain evidence="3">ATCC 49037 / DSM 5601 / CCUG 37298 / CIP 103539 / LMG 7603 / PAl5</strain>
    </source>
</reference>
<protein>
    <submittedName>
        <fullName evidence="2">Uncharacterized protein</fullName>
    </submittedName>
</protein>
<dbReference type="AlphaFoldDB" id="A9HGH1"/>
<dbReference type="Proteomes" id="UP000001176">
    <property type="component" value="Chromosome"/>
</dbReference>
<proteinExistence type="predicted"/>